<sequence length="266" mass="31414">MDKFQDKDATQEQLKKYVSKHFRITFQRFKTFLEQPSQDTPQFFAAKDNCLHMIYQNGVDPRRCVFVTEVAYDVNFRHTYVDTKQKEHRKVRAEAKGKVYNPRNNEQLDELTQILICLVAANPKGVLNHSVKMFKGPTDERSIRLFLHKLMSLLMDVNEYIDNEWSVIFDDAQEETKKMISDIVIQRDYKPFFLSPCTETINPIDGLFYDIIEPRCDRKSIDSNDLIDGCDHRMDRIIRGTTSVEVRTCFRIYFECGCDNCLDWLF</sequence>
<reference evidence="1 2" key="1">
    <citation type="submission" date="2020-12" db="EMBL/GenBank/DDBJ databases">
        <title>Metabolic potential, ecology and presence of endohyphal bacteria is reflected in genomic diversity of Mucoromycotina.</title>
        <authorList>
            <person name="Muszewska A."/>
            <person name="Okrasinska A."/>
            <person name="Steczkiewicz K."/>
            <person name="Drgas O."/>
            <person name="Orlowska M."/>
            <person name="Perlinska-Lenart U."/>
            <person name="Aleksandrzak-Piekarczyk T."/>
            <person name="Szatraj K."/>
            <person name="Zielenkiewicz U."/>
            <person name="Pilsyk S."/>
            <person name="Malc E."/>
            <person name="Mieczkowski P."/>
            <person name="Kruszewska J.S."/>
            <person name="Biernat P."/>
            <person name="Pawlowska J."/>
        </authorList>
    </citation>
    <scope>NUCLEOTIDE SEQUENCE [LARGE SCALE GENOMIC DNA]</scope>
    <source>
        <strain evidence="1 2">CBS 142.35</strain>
    </source>
</reference>
<gene>
    <name evidence="1" type="ORF">INT45_008807</name>
</gene>
<organism evidence="1 2">
    <name type="scientific">Circinella minor</name>
    <dbReference type="NCBI Taxonomy" id="1195481"/>
    <lineage>
        <taxon>Eukaryota</taxon>
        <taxon>Fungi</taxon>
        <taxon>Fungi incertae sedis</taxon>
        <taxon>Mucoromycota</taxon>
        <taxon>Mucoromycotina</taxon>
        <taxon>Mucoromycetes</taxon>
        <taxon>Mucorales</taxon>
        <taxon>Lichtheimiaceae</taxon>
        <taxon>Circinella</taxon>
    </lineage>
</organism>
<accession>A0A8H7VCE0</accession>
<proteinExistence type="predicted"/>
<evidence type="ECO:0000313" key="2">
    <source>
        <dbReference type="Proteomes" id="UP000646827"/>
    </source>
</evidence>
<dbReference type="Proteomes" id="UP000646827">
    <property type="component" value="Unassembled WGS sequence"/>
</dbReference>
<keyword evidence="2" id="KW-1185">Reference proteome</keyword>
<dbReference type="EMBL" id="JAEPRB010000671">
    <property type="protein sequence ID" value="KAG2213637.1"/>
    <property type="molecule type" value="Genomic_DNA"/>
</dbReference>
<dbReference type="AlphaFoldDB" id="A0A8H7VCE0"/>
<protein>
    <submittedName>
        <fullName evidence="1">Uncharacterized protein</fullName>
    </submittedName>
</protein>
<name>A0A8H7VCE0_9FUNG</name>
<evidence type="ECO:0000313" key="1">
    <source>
        <dbReference type="EMBL" id="KAG2213637.1"/>
    </source>
</evidence>
<dbReference type="OrthoDB" id="2294016at2759"/>
<comment type="caution">
    <text evidence="1">The sequence shown here is derived from an EMBL/GenBank/DDBJ whole genome shotgun (WGS) entry which is preliminary data.</text>
</comment>